<evidence type="ECO:0000256" key="2">
    <source>
        <dbReference type="ARBA" id="ARBA00010157"/>
    </source>
</evidence>
<dbReference type="PROSITE" id="PS50156">
    <property type="entry name" value="SSD"/>
    <property type="match status" value="2"/>
</dbReference>
<dbReference type="RefSeq" id="WP_121806875.1">
    <property type="nucleotide sequence ID" value="NZ_RDBE01000009.1"/>
</dbReference>
<keyword evidence="4 7" id="KW-0812">Transmembrane</keyword>
<dbReference type="Gene3D" id="1.20.1640.10">
    <property type="entry name" value="Multidrug efflux transporter AcrB transmembrane domain"/>
    <property type="match status" value="2"/>
</dbReference>
<dbReference type="PANTHER" id="PTHR33406:SF6">
    <property type="entry name" value="MEMBRANE PROTEIN YDGH-RELATED"/>
    <property type="match status" value="1"/>
</dbReference>
<evidence type="ECO:0000256" key="1">
    <source>
        <dbReference type="ARBA" id="ARBA00004651"/>
    </source>
</evidence>
<dbReference type="InterPro" id="IPR000731">
    <property type="entry name" value="SSD"/>
</dbReference>
<protein>
    <recommendedName>
        <fullName evidence="8">SSD domain-containing protein</fullName>
    </recommendedName>
</protein>
<evidence type="ECO:0000256" key="5">
    <source>
        <dbReference type="ARBA" id="ARBA00022989"/>
    </source>
</evidence>
<feature type="transmembrane region" description="Helical" evidence="7">
    <location>
        <begin position="369"/>
        <end position="388"/>
    </location>
</feature>
<evidence type="ECO:0000256" key="6">
    <source>
        <dbReference type="ARBA" id="ARBA00023136"/>
    </source>
</evidence>
<name>A0A3L8P173_9ACTN</name>
<feature type="transmembrane region" description="Helical" evidence="7">
    <location>
        <begin position="278"/>
        <end position="299"/>
    </location>
</feature>
<dbReference type="SUPFAM" id="SSF82866">
    <property type="entry name" value="Multidrug efflux transporter AcrB transmembrane domain"/>
    <property type="match status" value="2"/>
</dbReference>
<feature type="transmembrane region" description="Helical" evidence="7">
    <location>
        <begin position="639"/>
        <end position="660"/>
    </location>
</feature>
<feature type="transmembrane region" description="Helical" evidence="7">
    <location>
        <begin position="539"/>
        <end position="560"/>
    </location>
</feature>
<keyword evidence="10" id="KW-1185">Reference proteome</keyword>
<dbReference type="InterPro" id="IPR004869">
    <property type="entry name" value="MMPL_dom"/>
</dbReference>
<dbReference type="Pfam" id="PF03176">
    <property type="entry name" value="MMPL"/>
    <property type="match status" value="2"/>
</dbReference>
<dbReference type="Proteomes" id="UP000281708">
    <property type="component" value="Unassembled WGS sequence"/>
</dbReference>
<feature type="transmembrane region" description="Helical" evidence="7">
    <location>
        <begin position="515"/>
        <end position="532"/>
    </location>
</feature>
<evidence type="ECO:0000313" key="9">
    <source>
        <dbReference type="EMBL" id="RLV48553.1"/>
    </source>
</evidence>
<feature type="transmembrane region" description="Helical" evidence="7">
    <location>
        <begin position="572"/>
        <end position="591"/>
    </location>
</feature>
<feature type="transmembrane region" description="Helical" evidence="7">
    <location>
        <begin position="311"/>
        <end position="332"/>
    </location>
</feature>
<feature type="transmembrane region" description="Helical" evidence="7">
    <location>
        <begin position="179"/>
        <end position="195"/>
    </location>
</feature>
<feature type="transmembrane region" description="Helical" evidence="7">
    <location>
        <begin position="16"/>
        <end position="34"/>
    </location>
</feature>
<dbReference type="AlphaFoldDB" id="A0A3L8P173"/>
<gene>
    <name evidence="9" type="ORF">D9V37_14380</name>
</gene>
<feature type="transmembrane region" description="Helical" evidence="7">
    <location>
        <begin position="611"/>
        <end position="633"/>
    </location>
</feature>
<dbReference type="EMBL" id="RDBE01000009">
    <property type="protein sequence ID" value="RLV48553.1"/>
    <property type="molecule type" value="Genomic_DNA"/>
</dbReference>
<evidence type="ECO:0000256" key="7">
    <source>
        <dbReference type="SAM" id="Phobius"/>
    </source>
</evidence>
<reference evidence="9 10" key="1">
    <citation type="submission" date="2018-10" db="EMBL/GenBank/DDBJ databases">
        <title>Marmoricola sp. 4Q3S-7 whole genome shotgun sequence.</title>
        <authorList>
            <person name="Li F."/>
        </authorList>
    </citation>
    <scope>NUCLEOTIDE SEQUENCE [LARGE SCALE GENOMIC DNA]</scope>
    <source>
        <strain evidence="9 10">4Q3S-7</strain>
    </source>
</reference>
<accession>A0A3L8P173</accession>
<organism evidence="9 10">
    <name type="scientific">Nocardioides mangrovicus</name>
    <dbReference type="NCBI Taxonomy" id="2478913"/>
    <lineage>
        <taxon>Bacteria</taxon>
        <taxon>Bacillati</taxon>
        <taxon>Actinomycetota</taxon>
        <taxon>Actinomycetes</taxon>
        <taxon>Propionibacteriales</taxon>
        <taxon>Nocardioidaceae</taxon>
        <taxon>Nocardioides</taxon>
    </lineage>
</organism>
<keyword evidence="3" id="KW-1003">Cell membrane</keyword>
<keyword evidence="6 7" id="KW-0472">Membrane</keyword>
<feature type="domain" description="SSD" evidence="8">
    <location>
        <begin position="227"/>
        <end position="332"/>
    </location>
</feature>
<feature type="domain" description="SSD" evidence="8">
    <location>
        <begin position="542"/>
        <end position="670"/>
    </location>
</feature>
<dbReference type="PANTHER" id="PTHR33406">
    <property type="entry name" value="MEMBRANE PROTEIN MJ1562-RELATED"/>
    <property type="match status" value="1"/>
</dbReference>
<evidence type="ECO:0000256" key="3">
    <source>
        <dbReference type="ARBA" id="ARBA00022475"/>
    </source>
</evidence>
<comment type="similarity">
    <text evidence="2">Belongs to the resistance-nodulation-cell division (RND) (TC 2.A.6) family. MmpL subfamily.</text>
</comment>
<dbReference type="InterPro" id="IPR050545">
    <property type="entry name" value="Mycobact_MmpL"/>
</dbReference>
<dbReference type="OrthoDB" id="2365435at2"/>
<evidence type="ECO:0000259" key="8">
    <source>
        <dbReference type="PROSITE" id="PS50156"/>
    </source>
</evidence>
<dbReference type="GO" id="GO:0005886">
    <property type="term" value="C:plasma membrane"/>
    <property type="evidence" value="ECO:0007669"/>
    <property type="project" value="UniProtKB-SubCell"/>
</dbReference>
<evidence type="ECO:0000256" key="4">
    <source>
        <dbReference type="ARBA" id="ARBA00022692"/>
    </source>
</evidence>
<evidence type="ECO:0000313" key="10">
    <source>
        <dbReference type="Proteomes" id="UP000281708"/>
    </source>
</evidence>
<feature type="transmembrane region" description="Helical" evidence="7">
    <location>
        <begin position="202"/>
        <end position="223"/>
    </location>
</feature>
<proteinExistence type="inferred from homology"/>
<sequence length="702" mass="73922">MHRQIAGSLTGPVTKWLVLAFWLLGTIFVVHQGYPGKLTGVEDNQATSWLPGNAESTQALTRLTPFQSPDAIPTLVVYQTDSGTFTDAQKADIAEAMTRIQRIDGVTGKVIGPQISKDGQAAQVALTFNLGQDGWNKLGDVAKELRRDGAVAGTTLHVAGQGGQAADSAEAFAGLDGKLLLFTVMVVVLVLLLTYRSPLLWLLPVISAGVALTVAQTVVYFLAKDAGLTVNGQSQGILTVLVFGAGTDYALLLVARYREELRRHDDRHEAMAFALHRAAPAIIASAATVVLGMLCLLLADLNSTSGMGPVLAVGIVVGLAVMVTLLPALLVITGRWIFWPVRPTYGTPEPTSSGLWAKVGSRIGRRPRVVWVGTALALAVCCLGVLRLDAHGLSTEDSYTKEFDSIKGQKVLAAHGLGDSSNPIMVVADADHAQQVAQAMTGLEGLNRPSVPITRGGVAFISATTTDDASSQAAFRTVERVRTAVHDVAGADAQVGGGPAILLDTRTASDHDNRVIIPTVLLVVLLVLMLLLRSLLAPVILIATVVLSFGASLGLSALLFHYVFGFAGADPSLPLFVFVFLVALGIDYNIFLMTRVREETPQHGTRRAAQIALAATGGVITSAGLVLASTFLVLTTMPLVAFAEIGVAVALGVVLDTMIVRSILVTAISLDVGPRLWWPSPLDRSRHVEVPAGEGSAIDLKG</sequence>
<comment type="subcellular location">
    <subcellularLocation>
        <location evidence="1">Cell membrane</location>
        <topology evidence="1">Multi-pass membrane protein</topology>
    </subcellularLocation>
</comment>
<comment type="caution">
    <text evidence="9">The sequence shown here is derived from an EMBL/GenBank/DDBJ whole genome shotgun (WGS) entry which is preliminary data.</text>
</comment>
<keyword evidence="5 7" id="KW-1133">Transmembrane helix</keyword>
<feature type="transmembrane region" description="Helical" evidence="7">
    <location>
        <begin position="235"/>
        <end position="257"/>
    </location>
</feature>